<feature type="region of interest" description="Disordered" evidence="1">
    <location>
        <begin position="27"/>
        <end position="51"/>
    </location>
</feature>
<dbReference type="PROSITE" id="PS51257">
    <property type="entry name" value="PROKAR_LIPOPROTEIN"/>
    <property type="match status" value="1"/>
</dbReference>
<dbReference type="AlphaFoldDB" id="A0A1D8TTF9"/>
<feature type="chain" id="PRO_5009438840" evidence="2">
    <location>
        <begin position="22"/>
        <end position="169"/>
    </location>
</feature>
<dbReference type="InterPro" id="IPR019545">
    <property type="entry name" value="DM13_domain"/>
</dbReference>
<dbReference type="Proteomes" id="UP000177870">
    <property type="component" value="Chromosome"/>
</dbReference>
<organism evidence="4 5">
    <name type="scientific">Moorena producens PAL-8-15-08-1</name>
    <dbReference type="NCBI Taxonomy" id="1458985"/>
    <lineage>
        <taxon>Bacteria</taxon>
        <taxon>Bacillati</taxon>
        <taxon>Cyanobacteriota</taxon>
        <taxon>Cyanophyceae</taxon>
        <taxon>Coleofasciculales</taxon>
        <taxon>Coleofasciculaceae</taxon>
        <taxon>Moorena</taxon>
    </lineage>
</organism>
<accession>A0A1D8TTF9</accession>
<reference evidence="5" key="1">
    <citation type="submission" date="2016-10" db="EMBL/GenBank/DDBJ databases">
        <title>Comparative genomics uncovers the prolific and rare metabolic potential of the cyanobacterial genus Moorea.</title>
        <authorList>
            <person name="Leao T."/>
            <person name="Castelao G."/>
            <person name="Korobeynikov A."/>
            <person name="Monroe E.A."/>
            <person name="Podell S."/>
            <person name="Glukhov E."/>
            <person name="Allen E."/>
            <person name="Gerwick W.H."/>
            <person name="Gerwick L."/>
        </authorList>
    </citation>
    <scope>NUCLEOTIDE SEQUENCE [LARGE SCALE GENOMIC DNA]</scope>
    <source>
        <strain evidence="5">PAL-8-15-08-1</strain>
    </source>
</reference>
<protein>
    <submittedName>
        <fullName evidence="4">Electron transfer flavoprotein</fullName>
    </submittedName>
</protein>
<sequence>MKLHYLAIFGATAFLSVGCVAGVPGNQSTVQAKPSTSTSTTTKIDVSSAPAAKPTATLAQATSRSGNFVTAAHSTQGMVSLVTDNGQRYLKFDETFKTDNGPDLMVLLHRQTVPKSYSKENYQSLGRLEQVSGTQRYRIPADVNPEDFSSVVIWCRKFNVTFGYATLSN</sequence>
<evidence type="ECO:0000256" key="1">
    <source>
        <dbReference type="SAM" id="MobiDB-lite"/>
    </source>
</evidence>
<dbReference type="KEGG" id="mpro:BJP34_16520"/>
<evidence type="ECO:0000313" key="4">
    <source>
        <dbReference type="EMBL" id="AOX00833.1"/>
    </source>
</evidence>
<proteinExistence type="predicted"/>
<dbReference type="EMBL" id="CP017599">
    <property type="protein sequence ID" value="AOX00833.1"/>
    <property type="molecule type" value="Genomic_DNA"/>
</dbReference>
<gene>
    <name evidence="4" type="ORF">BJP34_16520</name>
</gene>
<dbReference type="Pfam" id="PF10517">
    <property type="entry name" value="DM13"/>
    <property type="match status" value="1"/>
</dbReference>
<evidence type="ECO:0000259" key="3">
    <source>
        <dbReference type="PROSITE" id="PS51549"/>
    </source>
</evidence>
<feature type="signal peptide" evidence="2">
    <location>
        <begin position="1"/>
        <end position="21"/>
    </location>
</feature>
<dbReference type="STRING" id="1458985.BJP34_16520"/>
<evidence type="ECO:0000313" key="5">
    <source>
        <dbReference type="Proteomes" id="UP000177870"/>
    </source>
</evidence>
<feature type="domain" description="DM13" evidence="3">
    <location>
        <begin position="61"/>
        <end position="168"/>
    </location>
</feature>
<keyword evidence="2" id="KW-0732">Signal</keyword>
<evidence type="ECO:0000256" key="2">
    <source>
        <dbReference type="SAM" id="SignalP"/>
    </source>
</evidence>
<name>A0A1D8TTF9_9CYAN</name>
<dbReference type="PROSITE" id="PS51549">
    <property type="entry name" value="DM13"/>
    <property type="match status" value="1"/>
</dbReference>
<dbReference type="RefSeq" id="WP_070393284.1">
    <property type="nucleotide sequence ID" value="NZ_CP017599.1"/>
</dbReference>